<dbReference type="Pfam" id="PF13590">
    <property type="entry name" value="DUF4136"/>
    <property type="match status" value="1"/>
</dbReference>
<protein>
    <recommendedName>
        <fullName evidence="2">DUF4136 domain-containing protein</fullName>
    </recommendedName>
</protein>
<keyword evidence="4" id="KW-1185">Reference proteome</keyword>
<feature type="domain" description="DUF4136" evidence="2">
    <location>
        <begin position="58"/>
        <end position="196"/>
    </location>
</feature>
<sequence>MNRIKVSGLFLIFLVITATLQLSGCATVPSTPTDPRMLGYDERVEVTVQALAAPDAPSNDKSFFIVPGMQNLSENDLEFMEVSRYITNALSKKGYIRANSVKSAAILIRLSYGIGDPQTSSRTVEISPGYSYPVGWMWFTQPPQTQTVKETTYQRNLILEAYDLKDPNRKSQLWKTIVKSEGSYSDLNRILAYMIAASSEYFGTNTGRQIDLTIYGHDPRLLDIWK</sequence>
<evidence type="ECO:0000259" key="2">
    <source>
        <dbReference type="Pfam" id="PF13590"/>
    </source>
</evidence>
<dbReference type="Proteomes" id="UP000001007">
    <property type="component" value="Chromosome"/>
</dbReference>
<dbReference type="EnsemblBacteria" id="AAM72390">
    <property type="protein sequence ID" value="AAM72390"/>
    <property type="gene ID" value="CT1157"/>
</dbReference>
<dbReference type="OrthoDB" id="6636193at2"/>
<dbReference type="HOGENOM" id="CLU_1222983_0_0_10"/>
<proteinExistence type="predicted"/>
<dbReference type="Gene3D" id="3.30.160.670">
    <property type="match status" value="1"/>
</dbReference>
<feature type="chain" id="PRO_5004309169" description="DUF4136 domain-containing protein" evidence="1">
    <location>
        <begin position="21"/>
        <end position="226"/>
    </location>
</feature>
<dbReference type="STRING" id="194439.CT1157"/>
<dbReference type="InterPro" id="IPR025411">
    <property type="entry name" value="DUF4136"/>
</dbReference>
<reference evidence="3 4" key="1">
    <citation type="journal article" date="2002" name="Proc. Natl. Acad. Sci. U.S.A.">
        <title>The complete genome sequence of Chlorobium tepidum TLS, a photosynthetic, anaerobic, green-sulfur bacterium.</title>
        <authorList>
            <person name="Eisen J.A."/>
            <person name="Nelson K.E."/>
            <person name="Paulsen I.T."/>
            <person name="Heidelberg J.F."/>
            <person name="Wu M."/>
            <person name="Dodson R.J."/>
            <person name="Deboy R."/>
            <person name="Gwinn M.L."/>
            <person name="Nelson W.C."/>
            <person name="Haft D.H."/>
            <person name="Hickey E.K."/>
            <person name="Peterson J.D."/>
            <person name="Durkin A.S."/>
            <person name="Kolonay J.L."/>
            <person name="Yang F."/>
            <person name="Holt I."/>
            <person name="Umayam L.A."/>
            <person name="Mason T."/>
            <person name="Brenner M."/>
            <person name="Shea T.P."/>
            <person name="Parksey D."/>
            <person name="Nierman W.C."/>
            <person name="Feldblyum T.V."/>
            <person name="Hansen C.L."/>
            <person name="Craven M.B."/>
            <person name="Radune D."/>
            <person name="Vamathevan J."/>
            <person name="Khouri H."/>
            <person name="White O."/>
            <person name="Gruber T.M."/>
            <person name="Ketchum K.A."/>
            <person name="Venter J.C."/>
            <person name="Tettelin H."/>
            <person name="Bryant D.A."/>
            <person name="Fraser C.M."/>
        </authorList>
    </citation>
    <scope>NUCLEOTIDE SEQUENCE [LARGE SCALE GENOMIC DNA]</scope>
    <source>
        <strain evidence="4">ATCC 49652 / DSM 12025 / NBRC 103806 / TLS</strain>
    </source>
</reference>
<dbReference type="AlphaFoldDB" id="Q8KD97"/>
<dbReference type="EMBL" id="AE006470">
    <property type="protein sequence ID" value="AAM72390.1"/>
    <property type="molecule type" value="Genomic_DNA"/>
</dbReference>
<keyword evidence="1" id="KW-0732">Signal</keyword>
<name>Q8KD97_CHLTE</name>
<dbReference type="KEGG" id="cte:CT1157"/>
<organism evidence="3 4">
    <name type="scientific">Chlorobaculum tepidum (strain ATCC 49652 / DSM 12025 / NBRC 103806 / TLS)</name>
    <name type="common">Chlorobium tepidum</name>
    <dbReference type="NCBI Taxonomy" id="194439"/>
    <lineage>
        <taxon>Bacteria</taxon>
        <taxon>Pseudomonadati</taxon>
        <taxon>Chlorobiota</taxon>
        <taxon>Chlorobiia</taxon>
        <taxon>Chlorobiales</taxon>
        <taxon>Chlorobiaceae</taxon>
        <taxon>Chlorobaculum</taxon>
    </lineage>
</organism>
<evidence type="ECO:0000313" key="3">
    <source>
        <dbReference type="EMBL" id="AAM72390.1"/>
    </source>
</evidence>
<dbReference type="RefSeq" id="WP_010932829.1">
    <property type="nucleotide sequence ID" value="NC_002932.3"/>
</dbReference>
<accession>Q8KD97</accession>
<evidence type="ECO:0000313" key="4">
    <source>
        <dbReference type="Proteomes" id="UP000001007"/>
    </source>
</evidence>
<feature type="signal peptide" evidence="1">
    <location>
        <begin position="1"/>
        <end position="20"/>
    </location>
</feature>
<evidence type="ECO:0000256" key="1">
    <source>
        <dbReference type="SAM" id="SignalP"/>
    </source>
</evidence>
<gene>
    <name evidence="3" type="ordered locus">CT1157</name>
</gene>